<dbReference type="PROSITE" id="PS50122">
    <property type="entry name" value="CHEB"/>
    <property type="match status" value="1"/>
</dbReference>
<evidence type="ECO:0000256" key="1">
    <source>
        <dbReference type="ARBA" id="ARBA00001541"/>
    </source>
</evidence>
<keyword evidence="7" id="KW-0175">Coiled coil</keyword>
<dbReference type="GO" id="GO:0032259">
    <property type="term" value="P:methylation"/>
    <property type="evidence" value="ECO:0007669"/>
    <property type="project" value="UniProtKB-KW"/>
</dbReference>
<dbReference type="InterPro" id="IPR013767">
    <property type="entry name" value="PAS_fold"/>
</dbReference>
<dbReference type="SUPFAM" id="SSF55874">
    <property type="entry name" value="ATPase domain of HSP90 chaperone/DNA topoisomerase II/histidine kinase"/>
    <property type="match status" value="1"/>
</dbReference>
<dbReference type="InterPro" id="IPR050903">
    <property type="entry name" value="Bact_Chemotaxis_MeTrfase"/>
</dbReference>
<feature type="domain" description="Histidine kinase" evidence="8">
    <location>
        <begin position="861"/>
        <end position="1085"/>
    </location>
</feature>
<comment type="caution">
    <text evidence="6">Lacks conserved residue(s) required for the propagation of feature annotation.</text>
</comment>
<dbReference type="SMART" id="SM00387">
    <property type="entry name" value="HATPase_c"/>
    <property type="match status" value="1"/>
</dbReference>
<organism evidence="11 12">
    <name type="scientific">Flavobacterium calami</name>
    <dbReference type="NCBI Taxonomy" id="3139144"/>
    <lineage>
        <taxon>Bacteria</taxon>
        <taxon>Pseudomonadati</taxon>
        <taxon>Bacteroidota</taxon>
        <taxon>Flavobacteriia</taxon>
        <taxon>Flavobacteriales</taxon>
        <taxon>Flavobacteriaceae</taxon>
        <taxon>Flavobacterium</taxon>
    </lineage>
</organism>
<keyword evidence="3 11" id="KW-0489">Methyltransferase</keyword>
<keyword evidence="12" id="KW-1185">Reference proteome</keyword>
<dbReference type="Gene3D" id="3.40.50.150">
    <property type="entry name" value="Vaccinia Virus protein VP39"/>
    <property type="match status" value="1"/>
</dbReference>
<dbReference type="Proteomes" id="UP001485226">
    <property type="component" value="Unassembled WGS sequence"/>
</dbReference>
<evidence type="ECO:0000313" key="12">
    <source>
        <dbReference type="Proteomes" id="UP001485226"/>
    </source>
</evidence>
<dbReference type="RefSeq" id="WP_341694657.1">
    <property type="nucleotide sequence ID" value="NZ_JBBYHS010000025.1"/>
</dbReference>
<dbReference type="Gene3D" id="3.30.565.10">
    <property type="entry name" value="Histidine kinase-like ATPase, C-terminal domain"/>
    <property type="match status" value="1"/>
</dbReference>
<dbReference type="InterPro" id="IPR036890">
    <property type="entry name" value="HATPase_C_sf"/>
</dbReference>
<evidence type="ECO:0000259" key="9">
    <source>
        <dbReference type="PROSITE" id="PS50122"/>
    </source>
</evidence>
<sequence>MSNIILQKKDSLFPIVGIGTVATAFEVLQKVLSEIKPDSGMAYIIMEDLDYPQSQNLAGILAQHTKIPVVEIVNEISLEPNHIYVVPENNFLVTEDGTLKLQHKTRSSQPNNCFDLFFDSLSSVYKSYTVGLIISGNPLDGCAGLKKIKEMGGASLAALHKKGLPQNADNTDFIDHFLAPSLIASKLSEIQNSYSVNHAYQEDEDILTDEDEFFKQIIDIIHKKTGTDFHHYKHPTLRRRIAKRMVTKHQESIEGYLNLLKNNTEEQNALFHDILIPVTYFFRDEPFLNHLSDTVFPALTENPDAETLRIWCAGCSTGEEAYSLAICLDEYLQKTNKLHVKVQIFASDISKHCISKARAGIYSQQDVKNISSERLQKYFIKRNSGYHVNKIIRDHCVFAVHDLTKDAPFSKIDLISCRNVLIYFDTFLQNRVLTSFHYALREKGFLFLGKSEAANNVPDLFTVIEKQQKIYIRKKNKPKNEPRHFDFINSIQPEKDISLPKTYTADYKKIASDILLEQYSPAAVIINEEFEIVHFHGDTSPFLQPASGKPSFNILNMVGEEIGFELHNAILKTRNEKKNFSGGDVPVKKQNFLTSFEVIFLPSYPDLLLIIFCKKTILHHQPVYTEQNPNEELEKELNQLRGDFKRVTEEQQIYFEELQTTNEELQTSNEELLNNTEQLQIKNEQLTASAQELRSNNEELTCVNDELQDRREKLALMQNFYESIVNTIREPLIIIDKNTVIKSANPAFYKYFKTIEEETEGFSIFEIGNSHWNTPEFKESVLKKLSQQEIVENFKIQFDLGNGVKKTVLLNASPIINSIPEGMILLALEDISDLEQSNNTLENKNLELISYSKQLESFTEAASHTLLEPGRKIYMFGKKVLDSEKTLSESGRHNLKRLLSSAENLNQLVEDVIDYSKINFTEKKFKKTDLNIVLKRALSELKNIINSQKAEVITETLPTLSIIPHQIQKLFTHLITNSIKYTKKGETPKIKISAEVPLAEEISSLETNPFLKYIRLTVTDNGVGFTKDYEALIFKPFYKLHSNDQFYGSGLGLTLVKKIVMNHQGFIRISSKPAFGTSVFIYLPV</sequence>
<dbReference type="PANTHER" id="PTHR24422">
    <property type="entry name" value="CHEMOTAXIS PROTEIN METHYLTRANSFERASE"/>
    <property type="match status" value="1"/>
</dbReference>
<dbReference type="SUPFAM" id="SSF47384">
    <property type="entry name" value="Homodimeric domain of signal transducing histidine kinase"/>
    <property type="match status" value="1"/>
</dbReference>
<dbReference type="InterPro" id="IPR022641">
    <property type="entry name" value="CheR_N"/>
</dbReference>
<dbReference type="SMART" id="SM00138">
    <property type="entry name" value="MeTrc"/>
    <property type="match status" value="1"/>
</dbReference>
<dbReference type="GO" id="GO:0008168">
    <property type="term" value="F:methyltransferase activity"/>
    <property type="evidence" value="ECO:0007669"/>
    <property type="project" value="UniProtKB-KW"/>
</dbReference>
<dbReference type="InterPro" id="IPR022642">
    <property type="entry name" value="CheR_C"/>
</dbReference>
<dbReference type="EC" id="2.1.1.80" evidence="2"/>
<dbReference type="CDD" id="cd00130">
    <property type="entry name" value="PAS"/>
    <property type="match status" value="1"/>
</dbReference>
<dbReference type="SUPFAM" id="SSF47757">
    <property type="entry name" value="Chemotaxis receptor methyltransferase CheR, N-terminal domain"/>
    <property type="match status" value="1"/>
</dbReference>
<dbReference type="NCBIfam" id="TIGR00229">
    <property type="entry name" value="sensory_box"/>
    <property type="match status" value="1"/>
</dbReference>
<dbReference type="PRINTS" id="PR00996">
    <property type="entry name" value="CHERMTFRASE"/>
</dbReference>
<dbReference type="Pfam" id="PF00989">
    <property type="entry name" value="PAS"/>
    <property type="match status" value="1"/>
</dbReference>
<dbReference type="PROSITE" id="PS50109">
    <property type="entry name" value="HIS_KIN"/>
    <property type="match status" value="1"/>
</dbReference>
<feature type="coiled-coil region" evidence="7">
    <location>
        <begin position="630"/>
        <end position="717"/>
    </location>
</feature>
<protein>
    <recommendedName>
        <fullName evidence="2">protein-glutamate O-methyltransferase</fullName>
        <ecNumber evidence="2">2.1.1.80</ecNumber>
    </recommendedName>
</protein>
<evidence type="ECO:0000256" key="4">
    <source>
        <dbReference type="ARBA" id="ARBA00022679"/>
    </source>
</evidence>
<dbReference type="PROSITE" id="PS50123">
    <property type="entry name" value="CHER"/>
    <property type="match status" value="1"/>
</dbReference>
<dbReference type="InterPro" id="IPR000780">
    <property type="entry name" value="CheR_MeTrfase"/>
</dbReference>
<evidence type="ECO:0000259" key="10">
    <source>
        <dbReference type="PROSITE" id="PS50123"/>
    </source>
</evidence>
<dbReference type="InterPro" id="IPR005467">
    <property type="entry name" value="His_kinase_dom"/>
</dbReference>
<dbReference type="InterPro" id="IPR003594">
    <property type="entry name" value="HATPase_dom"/>
</dbReference>
<proteinExistence type="predicted"/>
<dbReference type="InterPro" id="IPR000673">
    <property type="entry name" value="Sig_transdc_resp-reg_Me-estase"/>
</dbReference>
<dbReference type="Pfam" id="PF01339">
    <property type="entry name" value="CheB_methylest"/>
    <property type="match status" value="1"/>
</dbReference>
<feature type="domain" description="CheB-type methylesterase" evidence="9">
    <location>
        <begin position="12"/>
        <end position="157"/>
    </location>
</feature>
<dbReference type="InterPro" id="IPR029063">
    <property type="entry name" value="SAM-dependent_MTases_sf"/>
</dbReference>
<dbReference type="Pfam" id="PF03705">
    <property type="entry name" value="CheR_N"/>
    <property type="match status" value="1"/>
</dbReference>
<feature type="domain" description="CheR-type methyltransferase" evidence="10">
    <location>
        <begin position="202"/>
        <end position="476"/>
    </location>
</feature>
<dbReference type="InterPro" id="IPR000014">
    <property type="entry name" value="PAS"/>
</dbReference>
<keyword evidence="5" id="KW-0949">S-adenosyl-L-methionine</keyword>
<dbReference type="Pfam" id="PF02518">
    <property type="entry name" value="HATPase_c"/>
    <property type="match status" value="1"/>
</dbReference>
<dbReference type="InterPro" id="IPR035965">
    <property type="entry name" value="PAS-like_dom_sf"/>
</dbReference>
<evidence type="ECO:0000256" key="2">
    <source>
        <dbReference type="ARBA" id="ARBA00012534"/>
    </source>
</evidence>
<evidence type="ECO:0000256" key="6">
    <source>
        <dbReference type="PROSITE-ProRule" id="PRU00050"/>
    </source>
</evidence>
<comment type="catalytic activity">
    <reaction evidence="1">
        <text>L-glutamyl-[protein] + S-adenosyl-L-methionine = [protein]-L-glutamate 5-O-methyl ester + S-adenosyl-L-homocysteine</text>
        <dbReference type="Rhea" id="RHEA:24452"/>
        <dbReference type="Rhea" id="RHEA-COMP:10208"/>
        <dbReference type="Rhea" id="RHEA-COMP:10311"/>
        <dbReference type="ChEBI" id="CHEBI:29973"/>
        <dbReference type="ChEBI" id="CHEBI:57856"/>
        <dbReference type="ChEBI" id="CHEBI:59789"/>
        <dbReference type="ChEBI" id="CHEBI:82795"/>
        <dbReference type="EC" id="2.1.1.80"/>
    </reaction>
</comment>
<dbReference type="PANTHER" id="PTHR24422:SF10">
    <property type="entry name" value="CHEMOTAXIS PROTEIN METHYLTRANSFERASE 2"/>
    <property type="match status" value="1"/>
</dbReference>
<accession>A0ABU9IU23</accession>
<comment type="caution">
    <text evidence="11">The sequence shown here is derived from an EMBL/GenBank/DDBJ whole genome shotgun (WGS) entry which is preliminary data.</text>
</comment>
<dbReference type="Gene3D" id="1.10.287.130">
    <property type="match status" value="1"/>
</dbReference>
<evidence type="ECO:0000256" key="5">
    <source>
        <dbReference type="ARBA" id="ARBA00022691"/>
    </source>
</evidence>
<gene>
    <name evidence="11" type="ORF">AAEO57_19220</name>
</gene>
<dbReference type="InterPro" id="IPR036804">
    <property type="entry name" value="CheR_N_sf"/>
</dbReference>
<dbReference type="SUPFAM" id="SSF53335">
    <property type="entry name" value="S-adenosyl-L-methionine-dependent methyltransferases"/>
    <property type="match status" value="1"/>
</dbReference>
<dbReference type="Gene3D" id="3.30.450.20">
    <property type="entry name" value="PAS domain"/>
    <property type="match status" value="1"/>
</dbReference>
<dbReference type="EMBL" id="JBBYHS010000025">
    <property type="protein sequence ID" value="MEL1255932.1"/>
    <property type="molecule type" value="Genomic_DNA"/>
</dbReference>
<dbReference type="InterPro" id="IPR036097">
    <property type="entry name" value="HisK_dim/P_sf"/>
</dbReference>
<keyword evidence="4" id="KW-0808">Transferase</keyword>
<dbReference type="SUPFAM" id="SSF55785">
    <property type="entry name" value="PYP-like sensor domain (PAS domain)"/>
    <property type="match status" value="1"/>
</dbReference>
<feature type="coiled-coil region" evidence="7">
    <location>
        <begin position="824"/>
        <end position="854"/>
    </location>
</feature>
<dbReference type="Gene3D" id="1.10.155.10">
    <property type="entry name" value="Chemotaxis receptor methyltransferase CheR, N-terminal domain"/>
    <property type="match status" value="1"/>
</dbReference>
<dbReference type="SUPFAM" id="SSF52738">
    <property type="entry name" value="Methylesterase CheB, C-terminal domain"/>
    <property type="match status" value="1"/>
</dbReference>
<name>A0ABU9IU23_9FLAO</name>
<evidence type="ECO:0000256" key="7">
    <source>
        <dbReference type="SAM" id="Coils"/>
    </source>
</evidence>
<dbReference type="InterPro" id="IPR035909">
    <property type="entry name" value="CheB_C"/>
</dbReference>
<evidence type="ECO:0000256" key="3">
    <source>
        <dbReference type="ARBA" id="ARBA00022603"/>
    </source>
</evidence>
<dbReference type="Gene3D" id="3.40.50.180">
    <property type="entry name" value="Methylesterase CheB, C-terminal domain"/>
    <property type="match status" value="1"/>
</dbReference>
<evidence type="ECO:0000313" key="11">
    <source>
        <dbReference type="EMBL" id="MEL1255932.1"/>
    </source>
</evidence>
<dbReference type="Pfam" id="PF01739">
    <property type="entry name" value="CheR"/>
    <property type="match status" value="1"/>
</dbReference>
<reference evidence="11 12" key="1">
    <citation type="submission" date="2024-04" db="EMBL/GenBank/DDBJ databases">
        <title>Flavobacterium sp. DGU38 16S ribosomal RNA gene Genome sequencing and assembly.</title>
        <authorList>
            <person name="Park S."/>
        </authorList>
    </citation>
    <scope>NUCLEOTIDE SEQUENCE [LARGE SCALE GENOMIC DNA]</scope>
    <source>
        <strain evidence="11 12">DGU38</strain>
    </source>
</reference>
<evidence type="ECO:0000259" key="8">
    <source>
        <dbReference type="PROSITE" id="PS50109"/>
    </source>
</evidence>